<dbReference type="AlphaFoldDB" id="A0ABD2C9K8"/>
<name>A0ABD2C9K8_VESMC</name>
<dbReference type="EMBL" id="JAYRBN010000058">
    <property type="protein sequence ID" value="KAL2741744.1"/>
    <property type="molecule type" value="Genomic_DNA"/>
</dbReference>
<evidence type="ECO:0000313" key="1">
    <source>
        <dbReference type="EMBL" id="KAL2741744.1"/>
    </source>
</evidence>
<keyword evidence="2" id="KW-1185">Reference proteome</keyword>
<evidence type="ECO:0000313" key="2">
    <source>
        <dbReference type="Proteomes" id="UP001607303"/>
    </source>
</evidence>
<organism evidence="1 2">
    <name type="scientific">Vespula maculifrons</name>
    <name type="common">Eastern yellow jacket</name>
    <name type="synonym">Wasp</name>
    <dbReference type="NCBI Taxonomy" id="7453"/>
    <lineage>
        <taxon>Eukaryota</taxon>
        <taxon>Metazoa</taxon>
        <taxon>Ecdysozoa</taxon>
        <taxon>Arthropoda</taxon>
        <taxon>Hexapoda</taxon>
        <taxon>Insecta</taxon>
        <taxon>Pterygota</taxon>
        <taxon>Neoptera</taxon>
        <taxon>Endopterygota</taxon>
        <taxon>Hymenoptera</taxon>
        <taxon>Apocrita</taxon>
        <taxon>Aculeata</taxon>
        <taxon>Vespoidea</taxon>
        <taxon>Vespidae</taxon>
        <taxon>Vespinae</taxon>
        <taxon>Vespula</taxon>
    </lineage>
</organism>
<accession>A0ABD2C9K8</accession>
<dbReference type="Proteomes" id="UP001607303">
    <property type="component" value="Unassembled WGS sequence"/>
</dbReference>
<proteinExistence type="predicted"/>
<sequence length="59" mass="7136">MKKKNKSKEENCQSTIDHIEAERNIRSNRLQIDFERLSYNSRSLEMFKKSIDKIFVTKE</sequence>
<gene>
    <name evidence="1" type="ORF">V1477_009373</name>
</gene>
<protein>
    <submittedName>
        <fullName evidence="1">Uncharacterized protein</fullName>
    </submittedName>
</protein>
<comment type="caution">
    <text evidence="1">The sequence shown here is derived from an EMBL/GenBank/DDBJ whole genome shotgun (WGS) entry which is preliminary data.</text>
</comment>
<reference evidence="1 2" key="1">
    <citation type="journal article" date="2024" name="Ann. Entomol. Soc. Am.">
        <title>Genomic analyses of the southern and eastern yellowjacket wasps (Hymenoptera: Vespidae) reveal evolutionary signatures of social life.</title>
        <authorList>
            <person name="Catto M.A."/>
            <person name="Caine P.B."/>
            <person name="Orr S.E."/>
            <person name="Hunt B.G."/>
            <person name="Goodisman M.A.D."/>
        </authorList>
    </citation>
    <scope>NUCLEOTIDE SEQUENCE [LARGE SCALE GENOMIC DNA]</scope>
    <source>
        <strain evidence="1">232</strain>
        <tissue evidence="1">Head and thorax</tissue>
    </source>
</reference>